<organism evidence="3 4">
    <name type="scientific">Gordonia oryzae</name>
    <dbReference type="NCBI Taxonomy" id="2487349"/>
    <lineage>
        <taxon>Bacteria</taxon>
        <taxon>Bacillati</taxon>
        <taxon>Actinomycetota</taxon>
        <taxon>Actinomycetes</taxon>
        <taxon>Mycobacteriales</taxon>
        <taxon>Gordoniaceae</taxon>
        <taxon>Gordonia</taxon>
    </lineage>
</organism>
<gene>
    <name evidence="3" type="ORF">EF294_03990</name>
</gene>
<reference evidence="3 4" key="1">
    <citation type="submission" date="2018-11" db="EMBL/GenBank/DDBJ databases">
        <title>Draft genome sequence of Gordonia sp. RS15-1S isolated from rice stems.</title>
        <authorList>
            <person name="Muangham S."/>
        </authorList>
    </citation>
    <scope>NUCLEOTIDE SEQUENCE [LARGE SCALE GENOMIC DNA]</scope>
    <source>
        <strain evidence="3 4">RS15-1S</strain>
    </source>
</reference>
<evidence type="ECO:0000259" key="2">
    <source>
        <dbReference type="Pfam" id="PF07859"/>
    </source>
</evidence>
<dbReference type="Gene3D" id="3.40.50.1820">
    <property type="entry name" value="alpha/beta hydrolase"/>
    <property type="match status" value="1"/>
</dbReference>
<keyword evidence="4" id="KW-1185">Reference proteome</keyword>
<dbReference type="SUPFAM" id="SSF53474">
    <property type="entry name" value="alpha/beta-Hydrolases"/>
    <property type="match status" value="1"/>
</dbReference>
<accession>A0A3N4H508</accession>
<dbReference type="EMBL" id="RKMH01000002">
    <property type="protein sequence ID" value="RPA65900.1"/>
    <property type="molecule type" value="Genomic_DNA"/>
</dbReference>
<feature type="domain" description="Alpha/beta hydrolase fold-3" evidence="2">
    <location>
        <begin position="138"/>
        <end position="336"/>
    </location>
</feature>
<evidence type="ECO:0000313" key="3">
    <source>
        <dbReference type="EMBL" id="RPA65900.1"/>
    </source>
</evidence>
<dbReference type="RefSeq" id="WP_123925805.1">
    <property type="nucleotide sequence ID" value="NZ_JBPSDP010000012.1"/>
</dbReference>
<dbReference type="Pfam" id="PF07859">
    <property type="entry name" value="Abhydrolase_3"/>
    <property type="match status" value="1"/>
</dbReference>
<dbReference type="AlphaFoldDB" id="A0A3N4H508"/>
<comment type="caution">
    <text evidence="3">The sequence shown here is derived from an EMBL/GenBank/DDBJ whole genome shotgun (WGS) entry which is preliminary data.</text>
</comment>
<sequence length="371" mass="40359">MVMADRSEVATASGPVSALAVVGLAESVLNGLARVPFQKPWSGPGGLLDNLGQSVTRQTVRAFMGYSMGLPIEEFRSMEKFIDDICKIVLPPVVGLAGKVEIVADEIAGIPGIWCRAKDSTDCYVDDAEQKKAIDGTMLYLHGGGYIGTSPMMYAAFAAALVRLTGFEIFIADYRMAPEFPFPAGVHDAADVYRGLLERGVDPDHLVVAGDSGGGGLATSLVIYLRDHNLPKPAALSLFSPEIDLDLDHDSIVENAPYDILPWSIPVAPYLRGVQPNDDRVSAVYGHPDPEWFPPTFVCWGEVEMFRDGIRQFVENLEAAGVPVTGREERGMFHVFPILMPWAESSKRVLRELGELADRYVTSDPHAAQTH</sequence>
<keyword evidence="1 3" id="KW-0378">Hydrolase</keyword>
<dbReference type="PANTHER" id="PTHR48081:SF8">
    <property type="entry name" value="ALPHA_BETA HYDROLASE FOLD-3 DOMAIN-CONTAINING PROTEIN-RELATED"/>
    <property type="match status" value="1"/>
</dbReference>
<dbReference type="Proteomes" id="UP000267536">
    <property type="component" value="Unassembled WGS sequence"/>
</dbReference>
<name>A0A3N4H508_9ACTN</name>
<dbReference type="InterPro" id="IPR013094">
    <property type="entry name" value="AB_hydrolase_3"/>
</dbReference>
<dbReference type="InterPro" id="IPR050300">
    <property type="entry name" value="GDXG_lipolytic_enzyme"/>
</dbReference>
<evidence type="ECO:0000256" key="1">
    <source>
        <dbReference type="ARBA" id="ARBA00022801"/>
    </source>
</evidence>
<dbReference type="OrthoDB" id="128186at2"/>
<evidence type="ECO:0000313" key="4">
    <source>
        <dbReference type="Proteomes" id="UP000267536"/>
    </source>
</evidence>
<dbReference type="GO" id="GO:0016787">
    <property type="term" value="F:hydrolase activity"/>
    <property type="evidence" value="ECO:0007669"/>
    <property type="project" value="UniProtKB-KW"/>
</dbReference>
<protein>
    <submittedName>
        <fullName evidence="3">Alpha/beta hydrolase</fullName>
    </submittedName>
</protein>
<dbReference type="InterPro" id="IPR029058">
    <property type="entry name" value="AB_hydrolase_fold"/>
</dbReference>
<dbReference type="PANTHER" id="PTHR48081">
    <property type="entry name" value="AB HYDROLASE SUPERFAMILY PROTEIN C4A8.06C"/>
    <property type="match status" value="1"/>
</dbReference>
<proteinExistence type="predicted"/>